<keyword evidence="1" id="KW-0472">Membrane</keyword>
<accession>A0ABS9WH47</accession>
<feature type="transmembrane region" description="Helical" evidence="1">
    <location>
        <begin position="88"/>
        <end position="108"/>
    </location>
</feature>
<feature type="transmembrane region" description="Helical" evidence="1">
    <location>
        <begin position="59"/>
        <end position="76"/>
    </location>
</feature>
<proteinExistence type="predicted"/>
<feature type="transmembrane region" description="Helical" evidence="1">
    <location>
        <begin position="120"/>
        <end position="137"/>
    </location>
</feature>
<dbReference type="Proteomes" id="UP001430755">
    <property type="component" value="Unassembled WGS sequence"/>
</dbReference>
<keyword evidence="1" id="KW-0812">Transmembrane</keyword>
<keyword evidence="3" id="KW-1185">Reference proteome</keyword>
<sequence>MATCSQLQHNAKLSGRYLALDSSALAICFVLFEANEFLIKPWYSSPDGDLVGYLLQCHANDFLGGTAFLAYTNLLIDLVKPDVRFKRLPTILVFIFLCGLFWELVAPAFLTDSVGDPFDLIAYMLGGCLYWALNMAAGRNRSAERR</sequence>
<comment type="caution">
    <text evidence="2">The sequence shown here is derived from an EMBL/GenBank/DDBJ whole genome shotgun (WGS) entry which is preliminary data.</text>
</comment>
<evidence type="ECO:0000313" key="2">
    <source>
        <dbReference type="EMBL" id="MCI2242090.1"/>
    </source>
</evidence>
<evidence type="ECO:0008006" key="4">
    <source>
        <dbReference type="Google" id="ProtNLM"/>
    </source>
</evidence>
<reference evidence="2" key="1">
    <citation type="submission" date="2021-11" db="EMBL/GenBank/DDBJ databases">
        <title>A Novel Adlercreutzia Species, isolated from a Allomyrina dichotoma larva feces.</title>
        <authorList>
            <person name="Suh M.K."/>
        </authorList>
    </citation>
    <scope>NUCLEOTIDE SEQUENCE</scope>
    <source>
        <strain evidence="2">JBNU-10</strain>
    </source>
</reference>
<evidence type="ECO:0000256" key="1">
    <source>
        <dbReference type="SAM" id="Phobius"/>
    </source>
</evidence>
<gene>
    <name evidence="2" type="ORF">LPT13_06975</name>
</gene>
<organism evidence="2 3">
    <name type="scientific">Adlercreutzia faecimuris</name>
    <dbReference type="NCBI Taxonomy" id="2897341"/>
    <lineage>
        <taxon>Bacteria</taxon>
        <taxon>Bacillati</taxon>
        <taxon>Actinomycetota</taxon>
        <taxon>Coriobacteriia</taxon>
        <taxon>Eggerthellales</taxon>
        <taxon>Eggerthellaceae</taxon>
        <taxon>Adlercreutzia</taxon>
    </lineage>
</organism>
<feature type="transmembrane region" description="Helical" evidence="1">
    <location>
        <begin position="17"/>
        <end position="39"/>
    </location>
</feature>
<keyword evidence="1" id="KW-1133">Transmembrane helix</keyword>
<name>A0ABS9WH47_9ACTN</name>
<protein>
    <recommendedName>
        <fullName evidence="4">VanZ family protein</fullName>
    </recommendedName>
</protein>
<dbReference type="EMBL" id="JAJMLW010000002">
    <property type="protein sequence ID" value="MCI2242090.1"/>
    <property type="molecule type" value="Genomic_DNA"/>
</dbReference>
<evidence type="ECO:0000313" key="3">
    <source>
        <dbReference type="Proteomes" id="UP001430755"/>
    </source>
</evidence>
<dbReference type="RefSeq" id="WP_242164964.1">
    <property type="nucleotide sequence ID" value="NZ_JAJMLW010000002.1"/>
</dbReference>